<evidence type="ECO:0000313" key="2">
    <source>
        <dbReference type="Proteomes" id="UP000664357"/>
    </source>
</evidence>
<protein>
    <submittedName>
        <fullName evidence="1">Uncharacterized protein</fullName>
    </submittedName>
</protein>
<dbReference type="EMBL" id="JAFREL020000006">
    <property type="protein sequence ID" value="MEO1772954.1"/>
    <property type="molecule type" value="Genomic_DNA"/>
</dbReference>
<dbReference type="Proteomes" id="UP000664357">
    <property type="component" value="Unassembled WGS sequence"/>
</dbReference>
<keyword evidence="2" id="KW-1185">Reference proteome</keyword>
<proteinExistence type="predicted"/>
<evidence type="ECO:0000313" key="1">
    <source>
        <dbReference type="EMBL" id="MEO1772954.1"/>
    </source>
</evidence>
<accession>A0ABV0EWE6</accession>
<dbReference type="RefSeq" id="WP_207704418.1">
    <property type="nucleotide sequence ID" value="NZ_JAFREL020000006.1"/>
</dbReference>
<comment type="caution">
    <text evidence="1">The sequence shown here is derived from an EMBL/GenBank/DDBJ whole genome shotgun (WGS) entry which is preliminary data.</text>
</comment>
<reference evidence="1 2" key="1">
    <citation type="submission" date="2021-03" db="EMBL/GenBank/DDBJ databases">
        <authorList>
            <person name="Gilmore M.S."/>
            <person name="Schwartzman J."/>
            <person name="Van Tyne D."/>
            <person name="Martin M."/>
            <person name="Earl A.M."/>
            <person name="Manson A.L."/>
            <person name="Straub T."/>
            <person name="Salamzade R."/>
            <person name="Saavedra J."/>
            <person name="Lebreton F."/>
            <person name="Prichula J."/>
            <person name="Schaufler K."/>
            <person name="Gaca A."/>
            <person name="Sgardioli B."/>
            <person name="Wagenaar J."/>
            <person name="Strong T."/>
        </authorList>
    </citation>
    <scope>NUCLEOTIDE SEQUENCE [LARGE SCALE GENOMIC DNA]</scope>
    <source>
        <strain evidence="1 2">665A</strain>
    </source>
</reference>
<reference evidence="1 2" key="2">
    <citation type="submission" date="2024-02" db="EMBL/GenBank/DDBJ databases">
        <title>The Genome Sequence of Enterococcus sp. DIV0159.</title>
        <authorList>
            <person name="Earl A."/>
            <person name="Manson A."/>
            <person name="Gilmore M."/>
            <person name="Sanders J."/>
            <person name="Shea T."/>
            <person name="Howe W."/>
            <person name="Livny J."/>
            <person name="Cuomo C."/>
            <person name="Neafsey D."/>
            <person name="Birren B."/>
        </authorList>
    </citation>
    <scope>NUCLEOTIDE SEQUENCE [LARGE SCALE GENOMIC DNA]</scope>
    <source>
        <strain evidence="1 2">665A</strain>
    </source>
</reference>
<sequence length="122" mass="14400">MSSLENAIDQYKLSSPMDYEPNQIESDQTDYFSQRLFLGQEVYVGDYIVQKEDLRRFSETEVNSYKAKKKLEKLLNMISLTVDEDIELLKEVNYYLGDVLINKIESVGIPEYYDMNLQEMEE</sequence>
<organism evidence="1 2">
    <name type="scientific">Candidatus Enterococcus ferrettii</name>
    <dbReference type="NCBI Taxonomy" id="2815324"/>
    <lineage>
        <taxon>Bacteria</taxon>
        <taxon>Bacillati</taxon>
        <taxon>Bacillota</taxon>
        <taxon>Bacilli</taxon>
        <taxon>Lactobacillales</taxon>
        <taxon>Enterococcaceae</taxon>
        <taxon>Enterococcus</taxon>
    </lineage>
</organism>
<name>A0ABV0EWE6_9ENTE</name>
<gene>
    <name evidence="1" type="ORF">JZO67_004937</name>
</gene>